<gene>
    <name evidence="2" type="ORF">BINO364_LOCUS6797</name>
</gene>
<accession>A0A8J9Y7T2</accession>
<dbReference type="EMBL" id="OV170222">
    <property type="protein sequence ID" value="CAH0720584.1"/>
    <property type="molecule type" value="Genomic_DNA"/>
</dbReference>
<feature type="compositionally biased region" description="Basic and acidic residues" evidence="1">
    <location>
        <begin position="1"/>
        <end position="23"/>
    </location>
</feature>
<feature type="region of interest" description="Disordered" evidence="1">
    <location>
        <begin position="1"/>
        <end position="31"/>
    </location>
</feature>
<evidence type="ECO:0000313" key="3">
    <source>
        <dbReference type="Proteomes" id="UP000838878"/>
    </source>
</evidence>
<feature type="non-terminal residue" evidence="2">
    <location>
        <position position="66"/>
    </location>
</feature>
<sequence length="66" mass="7383">MEEGRKRSERERDSGDGGDDHGGGGDVNGELHCALNGTKSLSKRHHRAISERVSVIWWQALPRPYK</sequence>
<keyword evidence="3" id="KW-1185">Reference proteome</keyword>
<organism evidence="2 3">
    <name type="scientific">Brenthis ino</name>
    <name type="common">lesser marbled fritillary</name>
    <dbReference type="NCBI Taxonomy" id="405034"/>
    <lineage>
        <taxon>Eukaryota</taxon>
        <taxon>Metazoa</taxon>
        <taxon>Ecdysozoa</taxon>
        <taxon>Arthropoda</taxon>
        <taxon>Hexapoda</taxon>
        <taxon>Insecta</taxon>
        <taxon>Pterygota</taxon>
        <taxon>Neoptera</taxon>
        <taxon>Endopterygota</taxon>
        <taxon>Lepidoptera</taxon>
        <taxon>Glossata</taxon>
        <taxon>Ditrysia</taxon>
        <taxon>Papilionoidea</taxon>
        <taxon>Nymphalidae</taxon>
        <taxon>Heliconiinae</taxon>
        <taxon>Argynnini</taxon>
        <taxon>Brenthis</taxon>
    </lineage>
</organism>
<protein>
    <submittedName>
        <fullName evidence="2">Uncharacterized protein</fullName>
    </submittedName>
</protein>
<evidence type="ECO:0000256" key="1">
    <source>
        <dbReference type="SAM" id="MobiDB-lite"/>
    </source>
</evidence>
<dbReference type="AlphaFoldDB" id="A0A8J9Y7T2"/>
<dbReference type="Proteomes" id="UP000838878">
    <property type="component" value="Chromosome 2"/>
</dbReference>
<name>A0A8J9Y7T2_9NEOP</name>
<evidence type="ECO:0000313" key="2">
    <source>
        <dbReference type="EMBL" id="CAH0720584.1"/>
    </source>
</evidence>
<proteinExistence type="predicted"/>
<reference evidence="2" key="1">
    <citation type="submission" date="2021-12" db="EMBL/GenBank/DDBJ databases">
        <authorList>
            <person name="Martin H S."/>
        </authorList>
    </citation>
    <scope>NUCLEOTIDE SEQUENCE</scope>
</reference>